<comment type="similarity">
    <text evidence="2">Belongs to the RUS1 family.</text>
</comment>
<proteinExistence type="inferred from homology"/>
<dbReference type="GO" id="GO:0016020">
    <property type="term" value="C:membrane"/>
    <property type="evidence" value="ECO:0007669"/>
    <property type="project" value="UniProtKB-SubCell"/>
</dbReference>
<evidence type="ECO:0000256" key="1">
    <source>
        <dbReference type="ARBA" id="ARBA00004370"/>
    </source>
</evidence>
<reference evidence="7 8" key="1">
    <citation type="submission" date="2024-10" db="EMBL/GenBank/DDBJ databases">
        <title>Updated reference genomes for cyclostephanoid diatoms.</title>
        <authorList>
            <person name="Roberts W.R."/>
            <person name="Alverson A.J."/>
        </authorList>
    </citation>
    <scope>NUCLEOTIDE SEQUENCE [LARGE SCALE GENOMIC DNA]</scope>
    <source>
        <strain evidence="7 8">AJA228-03</strain>
    </source>
</reference>
<accession>A0ABD3R495</accession>
<name>A0ABD3R495_9STRA</name>
<evidence type="ECO:0000256" key="5">
    <source>
        <dbReference type="ARBA" id="ARBA00023136"/>
    </source>
</evidence>
<dbReference type="PANTHER" id="PTHR12770:SF31">
    <property type="entry name" value="RUS FAMILY MEMBER 1"/>
    <property type="match status" value="1"/>
</dbReference>
<dbReference type="AlphaFoldDB" id="A0ABD3R495"/>
<comment type="subcellular location">
    <subcellularLocation>
        <location evidence="1">Membrane</location>
    </subcellularLocation>
</comment>
<comment type="caution">
    <text evidence="7">The sequence shown here is derived from an EMBL/GenBank/DDBJ whole genome shotgun (WGS) entry which is preliminary data.</text>
</comment>
<keyword evidence="3" id="KW-0812">Transmembrane</keyword>
<keyword evidence="4" id="KW-1133">Transmembrane helix</keyword>
<sequence>MVANWLGSSDVRTAIGLYCLLTLLHLLTNHQALKLVALDWLNDGRLHLVVEEFLKYVQDGGRNINEKLAKGSIDVSNPVEVSRKESLFFLPKLKSTGKQTLNYPIRMGISFNEFSDKTYMAQSLLRSNLMKKQNQRQDSYMLSVGRENRRSDTKLSILVSYFSTSNNSEKAKVYLHCCLISRALASLKMDKCDAGEVGGNIQKAELLAKTELDALWPIFERSVTAAGWKLDKTECFTEGYELYFDDYNMSRD</sequence>
<organism evidence="7 8">
    <name type="scientific">Cyclostephanos tholiformis</name>
    <dbReference type="NCBI Taxonomy" id="382380"/>
    <lineage>
        <taxon>Eukaryota</taxon>
        <taxon>Sar</taxon>
        <taxon>Stramenopiles</taxon>
        <taxon>Ochrophyta</taxon>
        <taxon>Bacillariophyta</taxon>
        <taxon>Coscinodiscophyceae</taxon>
        <taxon>Thalassiosirophycidae</taxon>
        <taxon>Stephanodiscales</taxon>
        <taxon>Stephanodiscaceae</taxon>
        <taxon>Cyclostephanos</taxon>
    </lineage>
</organism>
<dbReference type="Proteomes" id="UP001530377">
    <property type="component" value="Unassembled WGS sequence"/>
</dbReference>
<evidence type="ECO:0000259" key="6">
    <source>
        <dbReference type="Pfam" id="PF04884"/>
    </source>
</evidence>
<keyword evidence="8" id="KW-1185">Reference proteome</keyword>
<keyword evidence="5" id="KW-0472">Membrane</keyword>
<dbReference type="EMBL" id="JALLPB020000582">
    <property type="protein sequence ID" value="KAL3807805.1"/>
    <property type="molecule type" value="Genomic_DNA"/>
</dbReference>
<evidence type="ECO:0000256" key="4">
    <source>
        <dbReference type="ARBA" id="ARBA00022989"/>
    </source>
</evidence>
<feature type="domain" description="Protein root UVB sensitive/RUS" evidence="6">
    <location>
        <begin position="3"/>
        <end position="55"/>
    </location>
</feature>
<evidence type="ECO:0000313" key="8">
    <source>
        <dbReference type="Proteomes" id="UP001530377"/>
    </source>
</evidence>
<evidence type="ECO:0000313" key="7">
    <source>
        <dbReference type="EMBL" id="KAL3807805.1"/>
    </source>
</evidence>
<evidence type="ECO:0000256" key="2">
    <source>
        <dbReference type="ARBA" id="ARBA00007558"/>
    </source>
</evidence>
<gene>
    <name evidence="7" type="ORF">ACHAXA_004672</name>
</gene>
<protein>
    <recommendedName>
        <fullName evidence="6">Protein root UVB sensitive/RUS domain-containing protein</fullName>
    </recommendedName>
</protein>
<dbReference type="InterPro" id="IPR006968">
    <property type="entry name" value="RUS_fam"/>
</dbReference>
<evidence type="ECO:0000256" key="3">
    <source>
        <dbReference type="ARBA" id="ARBA00022692"/>
    </source>
</evidence>
<dbReference type="InterPro" id="IPR054549">
    <property type="entry name" value="UVB_sens_RUS_dom"/>
</dbReference>
<dbReference type="Pfam" id="PF04884">
    <property type="entry name" value="UVB_sens_prot"/>
    <property type="match status" value="1"/>
</dbReference>
<dbReference type="PANTHER" id="PTHR12770">
    <property type="entry name" value="RUS1 FAMILY PROTEIN C16ORF58"/>
    <property type="match status" value="1"/>
</dbReference>